<keyword evidence="1" id="KW-0812">Transmembrane</keyword>
<protein>
    <recommendedName>
        <fullName evidence="4">Flagellar biosynthetic protein FliP</fullName>
    </recommendedName>
</protein>
<evidence type="ECO:0000313" key="2">
    <source>
        <dbReference type="EMBL" id="SCG75902.1"/>
    </source>
</evidence>
<proteinExistence type="predicted"/>
<organism evidence="2 3">
    <name type="scientific">Micromonospora coxensis</name>
    <dbReference type="NCBI Taxonomy" id="356852"/>
    <lineage>
        <taxon>Bacteria</taxon>
        <taxon>Bacillati</taxon>
        <taxon>Actinomycetota</taxon>
        <taxon>Actinomycetes</taxon>
        <taxon>Micromonosporales</taxon>
        <taxon>Micromonosporaceae</taxon>
        <taxon>Micromonospora</taxon>
    </lineage>
</organism>
<keyword evidence="3" id="KW-1185">Reference proteome</keyword>
<keyword evidence="1" id="KW-1133">Transmembrane helix</keyword>
<feature type="transmembrane region" description="Helical" evidence="1">
    <location>
        <begin position="86"/>
        <end position="105"/>
    </location>
</feature>
<feature type="transmembrane region" description="Helical" evidence="1">
    <location>
        <begin position="111"/>
        <end position="131"/>
    </location>
</feature>
<reference evidence="3" key="1">
    <citation type="submission" date="2016-06" db="EMBL/GenBank/DDBJ databases">
        <authorList>
            <person name="Varghese N."/>
            <person name="Submissions Spin"/>
        </authorList>
    </citation>
    <scope>NUCLEOTIDE SEQUENCE [LARGE SCALE GENOMIC DNA]</scope>
    <source>
        <strain evidence="3">DSM 45161</strain>
    </source>
</reference>
<accession>A0A1C5JZC1</accession>
<gene>
    <name evidence="2" type="ORF">GA0070614_5801</name>
</gene>
<dbReference type="EMBL" id="LT607753">
    <property type="protein sequence ID" value="SCG75902.1"/>
    <property type="molecule type" value="Genomic_DNA"/>
</dbReference>
<evidence type="ECO:0000313" key="3">
    <source>
        <dbReference type="Proteomes" id="UP000198215"/>
    </source>
</evidence>
<dbReference type="RefSeq" id="WP_197701362.1">
    <property type="nucleotide sequence ID" value="NZ_LT607753.1"/>
</dbReference>
<dbReference type="Proteomes" id="UP000198215">
    <property type="component" value="Chromosome I"/>
</dbReference>
<feature type="transmembrane region" description="Helical" evidence="1">
    <location>
        <begin position="59"/>
        <end position="79"/>
    </location>
</feature>
<dbReference type="AlphaFoldDB" id="A0A1C5JZC1"/>
<evidence type="ECO:0000256" key="1">
    <source>
        <dbReference type="SAM" id="Phobius"/>
    </source>
</evidence>
<sequence>MAPTNPTTPTRSRHAAARVVRPLVRHYVEMVIAMAVGMAVIGGLRSLNGLTVSFVERPGTALLLMATDMAVGMAVWMRVRRHPRAAILEMCAAMYVPVVLLPLVWTEVIGPTAFMVAVHVLMLIAMLAVLLRRRHRLGRC</sequence>
<evidence type="ECO:0008006" key="4">
    <source>
        <dbReference type="Google" id="ProtNLM"/>
    </source>
</evidence>
<keyword evidence="1" id="KW-0472">Membrane</keyword>
<feature type="transmembrane region" description="Helical" evidence="1">
    <location>
        <begin position="27"/>
        <end position="47"/>
    </location>
</feature>
<name>A0A1C5JZC1_9ACTN</name>